<proteinExistence type="predicted"/>
<organism evidence="6 7">
    <name type="scientific">Actinomadura sediminis</name>
    <dbReference type="NCBI Taxonomy" id="1038904"/>
    <lineage>
        <taxon>Bacteria</taxon>
        <taxon>Bacillati</taxon>
        <taxon>Actinomycetota</taxon>
        <taxon>Actinomycetes</taxon>
        <taxon>Streptosporangiales</taxon>
        <taxon>Thermomonosporaceae</taxon>
        <taxon>Actinomadura</taxon>
    </lineage>
</organism>
<keyword evidence="7" id="KW-1185">Reference proteome</keyword>
<dbReference type="Proteomes" id="UP001596972">
    <property type="component" value="Unassembled WGS sequence"/>
</dbReference>
<protein>
    <submittedName>
        <fullName evidence="6">Sensor histidine kinase</fullName>
    </submittedName>
</protein>
<feature type="transmembrane region" description="Helical" evidence="4">
    <location>
        <begin position="105"/>
        <end position="124"/>
    </location>
</feature>
<dbReference type="InterPro" id="IPR036890">
    <property type="entry name" value="HATPase_C_sf"/>
</dbReference>
<evidence type="ECO:0000256" key="4">
    <source>
        <dbReference type="SAM" id="Phobius"/>
    </source>
</evidence>
<dbReference type="Pfam" id="PF07730">
    <property type="entry name" value="HisKA_3"/>
    <property type="match status" value="1"/>
</dbReference>
<dbReference type="SMART" id="SM00387">
    <property type="entry name" value="HATPase_c"/>
    <property type="match status" value="1"/>
</dbReference>
<dbReference type="Gene3D" id="3.30.565.10">
    <property type="entry name" value="Histidine kinase-like ATPase, C-terminal domain"/>
    <property type="match status" value="1"/>
</dbReference>
<evidence type="ECO:0000313" key="7">
    <source>
        <dbReference type="Proteomes" id="UP001596972"/>
    </source>
</evidence>
<keyword evidence="3" id="KW-0902">Two-component regulatory system</keyword>
<dbReference type="PANTHER" id="PTHR24421">
    <property type="entry name" value="NITRATE/NITRITE SENSOR PROTEIN NARX-RELATED"/>
    <property type="match status" value="1"/>
</dbReference>
<feature type="transmembrane region" description="Helical" evidence="4">
    <location>
        <begin position="68"/>
        <end position="93"/>
    </location>
</feature>
<keyword evidence="2 6" id="KW-0418">Kinase</keyword>
<dbReference type="EMBL" id="JBHTJA010000001">
    <property type="protein sequence ID" value="MFD0898777.1"/>
    <property type="molecule type" value="Genomic_DNA"/>
</dbReference>
<dbReference type="PROSITE" id="PS51257">
    <property type="entry name" value="PROKAR_LIPOPROTEIN"/>
    <property type="match status" value="1"/>
</dbReference>
<accession>A0ABW3EHJ1</accession>
<feature type="transmembrane region" description="Helical" evidence="4">
    <location>
        <begin position="12"/>
        <end position="30"/>
    </location>
</feature>
<evidence type="ECO:0000259" key="5">
    <source>
        <dbReference type="SMART" id="SM00387"/>
    </source>
</evidence>
<dbReference type="GO" id="GO:0016301">
    <property type="term" value="F:kinase activity"/>
    <property type="evidence" value="ECO:0007669"/>
    <property type="project" value="UniProtKB-KW"/>
</dbReference>
<dbReference type="RefSeq" id="WP_378295567.1">
    <property type="nucleotide sequence ID" value="NZ_JBHTJA010000001.1"/>
</dbReference>
<reference evidence="7" key="1">
    <citation type="journal article" date="2019" name="Int. J. Syst. Evol. Microbiol.">
        <title>The Global Catalogue of Microorganisms (GCM) 10K type strain sequencing project: providing services to taxonomists for standard genome sequencing and annotation.</title>
        <authorList>
            <consortium name="The Broad Institute Genomics Platform"/>
            <consortium name="The Broad Institute Genome Sequencing Center for Infectious Disease"/>
            <person name="Wu L."/>
            <person name="Ma J."/>
        </authorList>
    </citation>
    <scope>NUCLEOTIDE SEQUENCE [LARGE SCALE GENOMIC DNA]</scope>
    <source>
        <strain evidence="7">JCM 31202</strain>
    </source>
</reference>
<dbReference type="InterPro" id="IPR011712">
    <property type="entry name" value="Sig_transdc_His_kin_sub3_dim/P"/>
</dbReference>
<keyword evidence="4" id="KW-0472">Membrane</keyword>
<keyword evidence="1" id="KW-0808">Transferase</keyword>
<dbReference type="Gene3D" id="1.20.5.1930">
    <property type="match status" value="1"/>
</dbReference>
<dbReference type="CDD" id="cd16917">
    <property type="entry name" value="HATPase_UhpB-NarQ-NarX-like"/>
    <property type="match status" value="1"/>
</dbReference>
<gene>
    <name evidence="6" type="ORF">ACFQ11_00015</name>
</gene>
<dbReference type="InterPro" id="IPR050482">
    <property type="entry name" value="Sensor_HK_TwoCompSys"/>
</dbReference>
<keyword evidence="4" id="KW-0812">Transmembrane</keyword>
<evidence type="ECO:0000313" key="6">
    <source>
        <dbReference type="EMBL" id="MFD0898777.1"/>
    </source>
</evidence>
<evidence type="ECO:0000256" key="3">
    <source>
        <dbReference type="ARBA" id="ARBA00023012"/>
    </source>
</evidence>
<sequence length="364" mass="38516">MADSRLERWGTACMVGVCLVIACPVALARLGGERPTAGPVWVWWACYALFLGFLVALFLVARPVLLGGVAVAAAGAVLLAPDVAWTAILLVFVTAIGAHVAGGRATVGLLVVNSGVVGLAAVLRDGSMMDVVLSSAIYAMLQVSAVWAVLSERRNAETSERLAVANAELRAATELLAESSRSGERLRIARELHDLVGHQLTALVLELEVAAHRSGGPEKAHVERARGLARDLLGDVRVAVGELRGRSVRLDRALQEIVADLPRPRVHLRVGDVEPDETSAAALVRCVQEIVTNAIRHADARNLWVEVARDGDGVVLSARDDGCGTNVLRLGNGLAGMRERVAQLGGDVSFDTRNGFGVRVRVPS</sequence>
<comment type="caution">
    <text evidence="6">The sequence shown here is derived from an EMBL/GenBank/DDBJ whole genome shotgun (WGS) entry which is preliminary data.</text>
</comment>
<dbReference type="SUPFAM" id="SSF55874">
    <property type="entry name" value="ATPase domain of HSP90 chaperone/DNA topoisomerase II/histidine kinase"/>
    <property type="match status" value="1"/>
</dbReference>
<feature type="transmembrane region" description="Helical" evidence="4">
    <location>
        <begin position="131"/>
        <end position="150"/>
    </location>
</feature>
<dbReference type="Pfam" id="PF02518">
    <property type="entry name" value="HATPase_c"/>
    <property type="match status" value="1"/>
</dbReference>
<feature type="transmembrane region" description="Helical" evidence="4">
    <location>
        <begin position="42"/>
        <end position="61"/>
    </location>
</feature>
<feature type="domain" description="Histidine kinase/HSP90-like ATPase" evidence="5">
    <location>
        <begin position="278"/>
        <end position="364"/>
    </location>
</feature>
<name>A0ABW3EHJ1_9ACTN</name>
<evidence type="ECO:0000256" key="2">
    <source>
        <dbReference type="ARBA" id="ARBA00022777"/>
    </source>
</evidence>
<evidence type="ECO:0000256" key="1">
    <source>
        <dbReference type="ARBA" id="ARBA00022679"/>
    </source>
</evidence>
<dbReference type="PANTHER" id="PTHR24421:SF59">
    <property type="entry name" value="OXYGEN SENSOR HISTIDINE KINASE NREB"/>
    <property type="match status" value="1"/>
</dbReference>
<dbReference type="InterPro" id="IPR003594">
    <property type="entry name" value="HATPase_dom"/>
</dbReference>
<keyword evidence="4" id="KW-1133">Transmembrane helix</keyword>